<evidence type="ECO:0000313" key="4">
    <source>
        <dbReference type="EMBL" id="MCP9290181.1"/>
    </source>
</evidence>
<dbReference type="AlphaFoldDB" id="A0A9X2L0N4"/>
<dbReference type="InterPro" id="IPR016047">
    <property type="entry name" value="M23ase_b-sheet_dom"/>
</dbReference>
<dbReference type="PANTHER" id="PTHR21666:SF289">
    <property type="entry name" value="L-ALA--D-GLU ENDOPEPTIDASE"/>
    <property type="match status" value="1"/>
</dbReference>
<sequence length="285" mass="32083">MIDLLKKLFEQRQKKITVILLDDSKPDEDNSYMVYPNGLFGMILGISTVFAIFVALVFMLTPLGGLLYSTDDAEIRAQILEVTQKAIALEDSLRQRDMQLREMKNIIRLSIDTTLAMDERFDNLFDPNDPFQNSDFINFDESAQFNRLSQNEVLFSNVSKTAPDFPAKYPVQGSLTRGYMPDDEHYGLDIATKNNEPVINIADGSVFNSSWTINNGYVISVQHSEGVVTTYKHLSKLNKKEGDLVLKGDILGEIGNAGVLSTGPHLHFEIWKNGVPQNPEVYLIK</sequence>
<evidence type="ECO:0000313" key="5">
    <source>
        <dbReference type="Proteomes" id="UP001139125"/>
    </source>
</evidence>
<dbReference type="GO" id="GO:0004222">
    <property type="term" value="F:metalloendopeptidase activity"/>
    <property type="evidence" value="ECO:0007669"/>
    <property type="project" value="TreeGrafter"/>
</dbReference>
<evidence type="ECO:0000259" key="3">
    <source>
        <dbReference type="Pfam" id="PF01551"/>
    </source>
</evidence>
<proteinExistence type="predicted"/>
<keyword evidence="5" id="KW-1185">Reference proteome</keyword>
<protein>
    <submittedName>
        <fullName evidence="4">M23 family metallopeptidase</fullName>
    </submittedName>
</protein>
<comment type="caution">
    <text evidence="4">The sequence shown here is derived from an EMBL/GenBank/DDBJ whole genome shotgun (WGS) entry which is preliminary data.</text>
</comment>
<dbReference type="EMBL" id="JANDBC010000001">
    <property type="protein sequence ID" value="MCP9290181.1"/>
    <property type="molecule type" value="Genomic_DNA"/>
</dbReference>
<accession>A0A9X2L0N4</accession>
<dbReference type="RefSeq" id="WP_255132025.1">
    <property type="nucleotide sequence ID" value="NZ_JANDBC010000001.1"/>
</dbReference>
<keyword evidence="2" id="KW-0472">Membrane</keyword>
<keyword evidence="2" id="KW-0812">Transmembrane</keyword>
<dbReference type="Pfam" id="PF01551">
    <property type="entry name" value="Peptidase_M23"/>
    <property type="match status" value="1"/>
</dbReference>
<dbReference type="Proteomes" id="UP001139125">
    <property type="component" value="Unassembled WGS sequence"/>
</dbReference>
<name>A0A9X2L0N4_9BACT</name>
<dbReference type="InterPro" id="IPR050570">
    <property type="entry name" value="Cell_wall_metabolism_enzyme"/>
</dbReference>
<organism evidence="4 5">
    <name type="scientific">Gracilimonas sediminicola</name>
    <dbReference type="NCBI Taxonomy" id="2952158"/>
    <lineage>
        <taxon>Bacteria</taxon>
        <taxon>Pseudomonadati</taxon>
        <taxon>Balneolota</taxon>
        <taxon>Balneolia</taxon>
        <taxon>Balneolales</taxon>
        <taxon>Balneolaceae</taxon>
        <taxon>Gracilimonas</taxon>
    </lineage>
</organism>
<evidence type="ECO:0000256" key="2">
    <source>
        <dbReference type="SAM" id="Phobius"/>
    </source>
</evidence>
<keyword evidence="1" id="KW-0732">Signal</keyword>
<dbReference type="PANTHER" id="PTHR21666">
    <property type="entry name" value="PEPTIDASE-RELATED"/>
    <property type="match status" value="1"/>
</dbReference>
<gene>
    <name evidence="4" type="ORF">NM125_01150</name>
</gene>
<feature type="domain" description="M23ase beta-sheet core" evidence="3">
    <location>
        <begin position="184"/>
        <end position="279"/>
    </location>
</feature>
<keyword evidence="2" id="KW-1133">Transmembrane helix</keyword>
<dbReference type="Gene3D" id="2.70.70.10">
    <property type="entry name" value="Glucose Permease (Domain IIA)"/>
    <property type="match status" value="1"/>
</dbReference>
<reference evidence="4" key="1">
    <citation type="submission" date="2022-06" db="EMBL/GenBank/DDBJ databases">
        <title>Gracilimonas sp. CAU 1638 isolated from sea sediment.</title>
        <authorList>
            <person name="Kim W."/>
        </authorList>
    </citation>
    <scope>NUCLEOTIDE SEQUENCE</scope>
    <source>
        <strain evidence="4">CAU 1638</strain>
    </source>
</reference>
<dbReference type="CDD" id="cd12797">
    <property type="entry name" value="M23_peptidase"/>
    <property type="match status" value="1"/>
</dbReference>
<evidence type="ECO:0000256" key="1">
    <source>
        <dbReference type="ARBA" id="ARBA00022729"/>
    </source>
</evidence>
<feature type="transmembrane region" description="Helical" evidence="2">
    <location>
        <begin position="39"/>
        <end position="60"/>
    </location>
</feature>
<dbReference type="InterPro" id="IPR011055">
    <property type="entry name" value="Dup_hybrid_motif"/>
</dbReference>
<dbReference type="SUPFAM" id="SSF51261">
    <property type="entry name" value="Duplicated hybrid motif"/>
    <property type="match status" value="1"/>
</dbReference>